<feature type="region of interest" description="Disordered" evidence="1">
    <location>
        <begin position="147"/>
        <end position="178"/>
    </location>
</feature>
<feature type="compositionally biased region" description="Polar residues" evidence="1">
    <location>
        <begin position="720"/>
        <end position="732"/>
    </location>
</feature>
<feature type="compositionally biased region" description="Basic and acidic residues" evidence="1">
    <location>
        <begin position="807"/>
        <end position="817"/>
    </location>
</feature>
<feature type="compositionally biased region" description="Basic and acidic residues" evidence="1">
    <location>
        <begin position="735"/>
        <end position="746"/>
    </location>
</feature>
<proteinExistence type="predicted"/>
<keyword evidence="3" id="KW-1185">Reference proteome</keyword>
<feature type="compositionally biased region" description="Low complexity" evidence="1">
    <location>
        <begin position="896"/>
        <end position="914"/>
    </location>
</feature>
<feature type="region of interest" description="Disordered" evidence="1">
    <location>
        <begin position="646"/>
        <end position="984"/>
    </location>
</feature>
<protein>
    <submittedName>
        <fullName evidence="2">Uncharacterized protein</fullName>
    </submittedName>
</protein>
<dbReference type="Proteomes" id="UP001152300">
    <property type="component" value="Unassembled WGS sequence"/>
</dbReference>
<feature type="compositionally biased region" description="Polar residues" evidence="1">
    <location>
        <begin position="847"/>
        <end position="865"/>
    </location>
</feature>
<feature type="compositionally biased region" description="Basic and acidic residues" evidence="1">
    <location>
        <begin position="757"/>
        <end position="766"/>
    </location>
</feature>
<organism evidence="2 3">
    <name type="scientific">Sclerotinia nivalis</name>
    <dbReference type="NCBI Taxonomy" id="352851"/>
    <lineage>
        <taxon>Eukaryota</taxon>
        <taxon>Fungi</taxon>
        <taxon>Dikarya</taxon>
        <taxon>Ascomycota</taxon>
        <taxon>Pezizomycotina</taxon>
        <taxon>Leotiomycetes</taxon>
        <taxon>Helotiales</taxon>
        <taxon>Sclerotiniaceae</taxon>
        <taxon>Sclerotinia</taxon>
    </lineage>
</organism>
<feature type="region of interest" description="Disordered" evidence="1">
    <location>
        <begin position="419"/>
        <end position="451"/>
    </location>
</feature>
<sequence length="1033" mass="111790">MKIPSGLLGFDGKTVKGEICLKGGGDNGKLHEEGMKREGNHFTCYALTAEGDAITPCFNINSGVVEFVDVVVDGILRASHSNDKATQAFSKKFEWVAGQVKTRNKYIGKTYQLQIKERNLEKTRNVKGGAPHSVGSIEIQIFRQDPSSHKAHAKDSDSDDTSSSSSEGTPDLGHADRAPTFEDHTEWWNLNPCVDEDAILPPPFEVGGVGHKKLQDPLRDCVVKKWPGDFKLWASFRFLLFSTTDFHKLGFLDTPDYDGTSWSDMRLNSKKPAVKDVPRATKATSVVGAGTDDDDDDDGDAGKLVPEPEDDTDEPVVTIKGKEVHKKIVKNSASGGTETSALLANVMKSAERQNMIIKDSYSSEIHDKSPDAEVIETVSKPVHLSDGSQITVPNDEEASEPADAALLVPDIKNERVELTGGGVDQDNQARTNRKKKPMSMPGVEGAPASKAWKDPTRSEWYRRNVLGSGSDNLTTINTDPLHTKQELTLLDKAQLSSLDNPEHLRQSSVPCVVIGAPKKDNAARFKSVGVEASGPYWEPMTPPASSKKEGTQHFDDFGDERRVLSGNFNGANQIESAARAIITEKNYSDNSCREASLEASPSIKYRQRVAEKKAEKVKQRGLGLSFEPPVPNFENPVPSLEVDMMETNFDDFIHDSPQPEDTEMIDAVEGELEPKLSAERSPSPEANPRSTNTKQGQDSVDKALPSQSQDLTAFQKGEDGSQTPTEEASQSVLEEVAKIQKDEKAKRYPSSAIPEENAEKSNESRQLEVPLDIEMIGSDSNDLPAKATKSNSKLDDAPVDIGNQQDGRQDSPAKADESTITVASVKPAKQPKVRAPAAAKSSIAPKTQSTPVSKAPASQKTSAAQKTPAVKVERSSNVPAQPEQSQAKPKKPAPKTPKAVSVPKTAKAATTAVAEEITSNPKGKGRAKAGTNDKRKADQMTSAGSSSGPNKTNSSPALKQTSIVERETAAAEARMQAAADKKRALEEQLKAARNMKVQMEKANEINRQAQALEEENAALEAEIAKISAQYVVE</sequence>
<dbReference type="EMBL" id="JAPEIS010000005">
    <property type="protein sequence ID" value="KAJ8065973.1"/>
    <property type="molecule type" value="Genomic_DNA"/>
</dbReference>
<evidence type="ECO:0000313" key="2">
    <source>
        <dbReference type="EMBL" id="KAJ8065973.1"/>
    </source>
</evidence>
<gene>
    <name evidence="2" type="ORF">OCU04_005070</name>
</gene>
<evidence type="ECO:0000313" key="3">
    <source>
        <dbReference type="Proteomes" id="UP001152300"/>
    </source>
</evidence>
<name>A0A9X0DMF7_9HELO</name>
<feature type="compositionally biased region" description="Polar residues" evidence="1">
    <location>
        <begin position="939"/>
        <end position="963"/>
    </location>
</feature>
<reference evidence="2" key="1">
    <citation type="submission" date="2022-11" db="EMBL/GenBank/DDBJ databases">
        <title>Genome Resource of Sclerotinia nivalis Strain SnTB1, a Plant Pathogen Isolated from American Ginseng.</title>
        <authorList>
            <person name="Fan S."/>
        </authorList>
    </citation>
    <scope>NUCLEOTIDE SEQUENCE</scope>
    <source>
        <strain evidence="2">SnTB1</strain>
    </source>
</reference>
<feature type="compositionally biased region" description="Polar residues" evidence="1">
    <location>
        <begin position="688"/>
        <end position="698"/>
    </location>
</feature>
<dbReference type="OrthoDB" id="3560327at2759"/>
<dbReference type="AlphaFoldDB" id="A0A9X0DMF7"/>
<accession>A0A9X0DMF7</accession>
<feature type="compositionally biased region" description="Acidic residues" evidence="1">
    <location>
        <begin position="658"/>
        <end position="671"/>
    </location>
</feature>
<comment type="caution">
    <text evidence="2">The sequence shown here is derived from an EMBL/GenBank/DDBJ whole genome shotgun (WGS) entry which is preliminary data.</text>
</comment>
<feature type="compositionally biased region" description="Low complexity" evidence="1">
    <location>
        <begin position="835"/>
        <end position="846"/>
    </location>
</feature>
<evidence type="ECO:0000256" key="1">
    <source>
        <dbReference type="SAM" id="MobiDB-lite"/>
    </source>
</evidence>
<feature type="region of interest" description="Disordered" evidence="1">
    <location>
        <begin position="273"/>
        <end position="314"/>
    </location>
</feature>